<dbReference type="GO" id="GO:0005509">
    <property type="term" value="F:calcium ion binding"/>
    <property type="evidence" value="ECO:0007669"/>
    <property type="project" value="InterPro"/>
</dbReference>
<reference evidence="12 13" key="1">
    <citation type="submission" date="2019-07" db="EMBL/GenBank/DDBJ databases">
        <title>Genomes of Cafeteria roenbergensis.</title>
        <authorList>
            <person name="Fischer M.G."/>
            <person name="Hackl T."/>
            <person name="Roman M."/>
        </authorList>
    </citation>
    <scope>NUCLEOTIDE SEQUENCE [LARGE SCALE GENOMIC DNA]</scope>
    <source>
        <strain evidence="12 13">RCC970-E3</strain>
    </source>
</reference>
<feature type="compositionally biased region" description="Low complexity" evidence="8">
    <location>
        <begin position="640"/>
        <end position="653"/>
    </location>
</feature>
<feature type="transmembrane region" description="Helical" evidence="9">
    <location>
        <begin position="400"/>
        <end position="421"/>
    </location>
</feature>
<evidence type="ECO:0000256" key="3">
    <source>
        <dbReference type="ARBA" id="ARBA00022692"/>
    </source>
</evidence>
<feature type="transmembrane region" description="Helical" evidence="9">
    <location>
        <begin position="453"/>
        <end position="476"/>
    </location>
</feature>
<protein>
    <submittedName>
        <fullName evidence="12">Uncharacterized protein</fullName>
    </submittedName>
</protein>
<evidence type="ECO:0000256" key="8">
    <source>
        <dbReference type="SAM" id="MobiDB-lite"/>
    </source>
</evidence>
<keyword evidence="6" id="KW-0325">Glycoprotein</keyword>
<feature type="compositionally biased region" description="Acidic residues" evidence="8">
    <location>
        <begin position="1163"/>
        <end position="1173"/>
    </location>
</feature>
<comment type="similarity">
    <text evidence="2">Belongs to the polycystin family.</text>
</comment>
<dbReference type="Gene3D" id="1.10.287.70">
    <property type="match status" value="1"/>
</dbReference>
<dbReference type="EMBL" id="VLTL01000015">
    <property type="protein sequence ID" value="KAA0170206.1"/>
    <property type="molecule type" value="Genomic_DNA"/>
</dbReference>
<feature type="compositionally biased region" description="Acidic residues" evidence="8">
    <location>
        <begin position="1052"/>
        <end position="1072"/>
    </location>
</feature>
<sequence>MAAGAEVEMGPLGGDQKSVAADAVRTDFFGPKQDAGSRRSLRELLAPRPTAPRSRASGTKLPTVQGPFRLKNALPGRAIALRTALQAVYKSRRDGTVMEAVIFLIMLGLFAFVIHEVNDVSSMFGSYDALEDLLFDEEFPGAQYKKNFAEVMTAGEAFSWLQGPVLNGVWPPSKYNDDPLSPALSHYVLNVYRRVGPVQFRQVRVGGASCAVRRFPHLCVDRPNPFNNNTVECMGRFDTLDETCWAQYSKGDESKEPITRNGRTYEWKELNQPLAGLFGMGSSSFGTGGYVTYLGPDRVNASQQLADMVTDEWIDRGTRAISLDWTMYNTETRLATTVRAVIEHDESAFVIAWFRITSFRIASYTGFSNLVRAAAEVAFVVLWLRQIYVLAMSLRDEGFVTWFFSFANLFDLLLAVMQGAYTGTWITYLSSPKLVNFDVNSKEFVSYYAIGELYTQTATFAGVVGLMMMLRLFVFLSLSKRMLTVWLTIQRALPDMLAFTMATAVLIGGFAILGYFLFGWVVRDFHSFVSALTSLLRMALGDFDYAELTQARPQLAPIFFAVFVCVIFLLALTVFIGILTRYFEATHEELKVVDRWKETTPSLESEVVGRWRARCTILYVRCYRCNWQRTPPKESDATGSTSSTTSTPRSPSPSDEDKAPRSGASETRRNRRSRVNRLSVVQQVSMTEDEQRKQNLELEMQMLVDARDELDSLDKQGRFFRAAQRCARTAKRNNAIDLQRYFEDVYELLPNSDRLFITRESLAVIIGKRQRVRTAETVTVHGVTLRRTDLEAASEFVDALSSYKGTQLFGVALEMETPDLRAVSLVQPFSMDVRAPGSGPARSAARLADRLRGRAGGAVVGPEEEEAEREAEAKADAAAITPVELARISARTARVQLIDATGGITDRVLAIDSGHLGLWVEFSEASARARGGEELKLPNGKTSVIGRINPAAPCLAAADATEDAELLVLDLQSRPLRSLPLRLLVHTERHREDPRLGELVFSSKEVALAEEKARGGFNFNLRMRFRSTSERETFLDELLTCASAATALFDNDDDDELDGSGGGDNDDDDIGDTSDVHTVSGDDPMASPARSVAALGRWGKVKTAAKAVKPKSATPKQRRASKMTAAMQAFSRRLTKGQGLLTALQAPGAGRTVTAGAILPETGLDDDDDEDQFDSNGDSLGEVVDGHAVRDDDDDDDAGLSATDMKAAAAAARHAQPSPRSRARLNPLFSVSVLRKQAAANTMAGKR</sequence>
<evidence type="ECO:0000259" key="11">
    <source>
        <dbReference type="Pfam" id="PF20519"/>
    </source>
</evidence>
<dbReference type="AlphaFoldDB" id="A0A5A8DXL7"/>
<keyword evidence="4 9" id="KW-1133">Transmembrane helix</keyword>
<gene>
    <name evidence="12" type="ORF">FNF28_01627</name>
</gene>
<feature type="transmembrane region" description="Helical" evidence="9">
    <location>
        <begin position="96"/>
        <end position="114"/>
    </location>
</feature>
<evidence type="ECO:0000256" key="1">
    <source>
        <dbReference type="ARBA" id="ARBA00004141"/>
    </source>
</evidence>
<dbReference type="GO" id="GO:0016020">
    <property type="term" value="C:membrane"/>
    <property type="evidence" value="ECO:0007669"/>
    <property type="project" value="UniProtKB-SubCell"/>
</dbReference>
<keyword evidence="5 9" id="KW-0472">Membrane</keyword>
<dbReference type="InterPro" id="IPR013122">
    <property type="entry name" value="PKD1_2_channel"/>
</dbReference>
<feature type="region of interest" description="Disordered" evidence="8">
    <location>
        <begin position="1052"/>
        <end position="1088"/>
    </location>
</feature>
<feature type="region of interest" description="Disordered" evidence="8">
    <location>
        <begin position="631"/>
        <end position="692"/>
    </location>
</feature>
<organism evidence="12 13">
    <name type="scientific">Cafeteria roenbergensis</name>
    <name type="common">Marine flagellate</name>
    <dbReference type="NCBI Taxonomy" id="33653"/>
    <lineage>
        <taxon>Eukaryota</taxon>
        <taxon>Sar</taxon>
        <taxon>Stramenopiles</taxon>
        <taxon>Bigyra</taxon>
        <taxon>Opalozoa</taxon>
        <taxon>Bicosoecida</taxon>
        <taxon>Cafeteriaceae</taxon>
        <taxon>Cafeteria</taxon>
    </lineage>
</organism>
<dbReference type="Pfam" id="PF20519">
    <property type="entry name" value="Polycystin_dom"/>
    <property type="match status" value="1"/>
</dbReference>
<dbReference type="Pfam" id="PF08016">
    <property type="entry name" value="PKD_channel"/>
    <property type="match status" value="1"/>
</dbReference>
<feature type="transmembrane region" description="Helical" evidence="9">
    <location>
        <begin position="558"/>
        <end position="583"/>
    </location>
</feature>
<feature type="domain" description="Polycystin cation channel PKD1/PKD2" evidence="10">
    <location>
        <begin position="374"/>
        <end position="585"/>
    </location>
</feature>
<name>A0A5A8DXL7_CAFRO</name>
<comment type="caution">
    <text evidence="12">The sequence shown here is derived from an EMBL/GenBank/DDBJ whole genome shotgun (WGS) entry which is preliminary data.</text>
</comment>
<evidence type="ECO:0000313" key="12">
    <source>
        <dbReference type="EMBL" id="KAA0170206.1"/>
    </source>
</evidence>
<evidence type="ECO:0000256" key="6">
    <source>
        <dbReference type="ARBA" id="ARBA00023180"/>
    </source>
</evidence>
<feature type="compositionally biased region" description="Low complexity" evidence="8">
    <location>
        <begin position="1207"/>
        <end position="1220"/>
    </location>
</feature>
<feature type="compositionally biased region" description="Low complexity" evidence="8">
    <location>
        <begin position="676"/>
        <end position="685"/>
    </location>
</feature>
<dbReference type="PANTHER" id="PTHR10877">
    <property type="entry name" value="POLYCYSTIN FAMILY MEMBER"/>
    <property type="match status" value="1"/>
</dbReference>
<feature type="region of interest" description="Disordered" evidence="8">
    <location>
        <begin position="29"/>
        <end position="62"/>
    </location>
</feature>
<evidence type="ECO:0000256" key="5">
    <source>
        <dbReference type="ARBA" id="ARBA00023136"/>
    </source>
</evidence>
<feature type="transmembrane region" description="Helical" evidence="9">
    <location>
        <begin position="497"/>
        <end position="522"/>
    </location>
</feature>
<feature type="domain" description="Polycystin" evidence="11">
    <location>
        <begin position="148"/>
        <end position="361"/>
    </location>
</feature>
<keyword evidence="3 9" id="KW-0812">Transmembrane</keyword>
<dbReference type="PRINTS" id="PR01433">
    <property type="entry name" value="POLYCYSTIN2"/>
</dbReference>
<dbReference type="PANTHER" id="PTHR10877:SF183">
    <property type="entry name" value="AT14535P-RELATED"/>
    <property type="match status" value="1"/>
</dbReference>
<evidence type="ECO:0000259" key="10">
    <source>
        <dbReference type="Pfam" id="PF08016"/>
    </source>
</evidence>
<comment type="subcellular location">
    <subcellularLocation>
        <location evidence="1">Membrane</location>
        <topology evidence="1">Multi-pass membrane protein</topology>
    </subcellularLocation>
</comment>
<feature type="transmembrane region" description="Helical" evidence="9">
    <location>
        <begin position="370"/>
        <end position="388"/>
    </location>
</feature>
<evidence type="ECO:0000313" key="13">
    <source>
        <dbReference type="Proteomes" id="UP000324907"/>
    </source>
</evidence>
<evidence type="ECO:0000256" key="4">
    <source>
        <dbReference type="ARBA" id="ARBA00022989"/>
    </source>
</evidence>
<evidence type="ECO:0000256" key="7">
    <source>
        <dbReference type="PIRSR" id="PIRSR603915-2"/>
    </source>
</evidence>
<feature type="disulfide bond" evidence="7">
    <location>
        <begin position="210"/>
        <end position="244"/>
    </location>
</feature>
<evidence type="ECO:0000256" key="9">
    <source>
        <dbReference type="SAM" id="Phobius"/>
    </source>
</evidence>
<evidence type="ECO:0000256" key="2">
    <source>
        <dbReference type="ARBA" id="ARBA00007200"/>
    </source>
</evidence>
<dbReference type="InterPro" id="IPR046791">
    <property type="entry name" value="Polycystin_dom"/>
</dbReference>
<proteinExistence type="inferred from homology"/>
<dbReference type="InterPro" id="IPR051223">
    <property type="entry name" value="Polycystin"/>
</dbReference>
<accession>A0A5A8DXL7</accession>
<feature type="region of interest" description="Disordered" evidence="8">
    <location>
        <begin position="1160"/>
        <end position="1227"/>
    </location>
</feature>
<dbReference type="InterPro" id="IPR003915">
    <property type="entry name" value="PKD_2"/>
</dbReference>
<dbReference type="Proteomes" id="UP000324907">
    <property type="component" value="Unassembled WGS sequence"/>
</dbReference>